<comment type="caution">
    <text evidence="1">The sequence shown here is derived from an EMBL/GenBank/DDBJ whole genome shotgun (WGS) entry which is preliminary data.</text>
</comment>
<proteinExistence type="predicted"/>
<name>A0AAP4C023_9CORY</name>
<sequence length="82" mass="8889">MTDKSSVTETRIAIEGVRNDNDVRKCLQKLYGIFADTGMGQATFEMTGEATADVVIKHSESVTVNPEVIDAAVRKAGPYRLA</sequence>
<organism evidence="1 2">
    <name type="scientific">Corynebacterium accolens</name>
    <dbReference type="NCBI Taxonomy" id="38284"/>
    <lineage>
        <taxon>Bacteria</taxon>
        <taxon>Bacillati</taxon>
        <taxon>Actinomycetota</taxon>
        <taxon>Actinomycetes</taxon>
        <taxon>Mycobacteriales</taxon>
        <taxon>Corynebacteriaceae</taxon>
        <taxon>Corynebacterium</taxon>
    </lineage>
</organism>
<dbReference type="RefSeq" id="WP_023016563.1">
    <property type="nucleotide sequence ID" value="NZ_CP100374.1"/>
</dbReference>
<dbReference type="EMBL" id="JASNVU010000009">
    <property type="protein sequence ID" value="MDK4335297.1"/>
    <property type="molecule type" value="Genomic_DNA"/>
</dbReference>
<reference evidence="1" key="1">
    <citation type="submission" date="2023-05" db="EMBL/GenBank/DDBJ databases">
        <title>Metabolic capabilities are highly conserved among human nasal-associated Corynebacterium species in pangenomic analyses.</title>
        <authorList>
            <person name="Tran T.H."/>
            <person name="Roberts A.Q."/>
            <person name="Escapa I.F."/>
            <person name="Gao W."/>
            <person name="Conlan S."/>
            <person name="Kong H."/>
            <person name="Segre J.A."/>
            <person name="Kelly M.S."/>
            <person name="Lemon K.P."/>
        </authorList>
    </citation>
    <scope>NUCLEOTIDE SEQUENCE</scope>
    <source>
        <strain evidence="1">KPL2618</strain>
    </source>
</reference>
<dbReference type="Proteomes" id="UP001230317">
    <property type="component" value="Unassembled WGS sequence"/>
</dbReference>
<dbReference type="AlphaFoldDB" id="A0AAP4C023"/>
<gene>
    <name evidence="1" type="ORF">QPX58_07730</name>
</gene>
<evidence type="ECO:0000313" key="2">
    <source>
        <dbReference type="Proteomes" id="UP001230317"/>
    </source>
</evidence>
<protein>
    <submittedName>
        <fullName evidence="1">Uncharacterized protein</fullName>
    </submittedName>
</protein>
<accession>A0AAP4C023</accession>
<evidence type="ECO:0000313" key="1">
    <source>
        <dbReference type="EMBL" id="MDK4335297.1"/>
    </source>
</evidence>